<dbReference type="RefSeq" id="WP_101717318.1">
    <property type="nucleotide sequence ID" value="NZ_PJRS01000012.1"/>
</dbReference>
<dbReference type="Proteomes" id="UP000234479">
    <property type="component" value="Unassembled WGS sequence"/>
</dbReference>
<feature type="region of interest" description="Disordered" evidence="1">
    <location>
        <begin position="65"/>
        <end position="92"/>
    </location>
</feature>
<evidence type="ECO:0000313" key="4">
    <source>
        <dbReference type="Proteomes" id="UP000234479"/>
    </source>
</evidence>
<evidence type="ECO:0008006" key="5">
    <source>
        <dbReference type="Google" id="ProtNLM"/>
    </source>
</evidence>
<sequence length="109" mass="11411">MRIATILLAAASIAAVAAPALAAERVTDAQFIQANRCLGLTEAKALGEADPAALKQFIKDQRSGRHVFTSDRADNARSDAKRAASKADEATKASLIQERDGTCKDLAAS</sequence>
<feature type="signal peptide" evidence="2">
    <location>
        <begin position="1"/>
        <end position="22"/>
    </location>
</feature>
<dbReference type="AlphaFoldDB" id="A0A2N5DNJ2"/>
<reference evidence="3 4" key="1">
    <citation type="submission" date="2017-12" db="EMBL/GenBank/DDBJ databases">
        <title>The genome sequence of Caulobacter sp. 410.</title>
        <authorList>
            <person name="Gao J."/>
            <person name="Mao X."/>
            <person name="Sun J."/>
        </authorList>
    </citation>
    <scope>NUCLEOTIDE SEQUENCE [LARGE SCALE GENOMIC DNA]</scope>
    <source>
        <strain evidence="3 4">410</strain>
    </source>
</reference>
<keyword evidence="4" id="KW-1185">Reference proteome</keyword>
<organism evidence="3 4">
    <name type="scientific">Caulobacter zeae</name>
    <dbReference type="NCBI Taxonomy" id="2055137"/>
    <lineage>
        <taxon>Bacteria</taxon>
        <taxon>Pseudomonadati</taxon>
        <taxon>Pseudomonadota</taxon>
        <taxon>Alphaproteobacteria</taxon>
        <taxon>Caulobacterales</taxon>
        <taxon>Caulobacteraceae</taxon>
        <taxon>Caulobacter</taxon>
    </lineage>
</organism>
<gene>
    <name evidence="3" type="ORF">SGCZBJ_07050</name>
</gene>
<proteinExistence type="predicted"/>
<evidence type="ECO:0000256" key="1">
    <source>
        <dbReference type="SAM" id="MobiDB-lite"/>
    </source>
</evidence>
<protein>
    <recommendedName>
        <fullName evidence="5">Secreted protein</fullName>
    </recommendedName>
</protein>
<keyword evidence="2" id="KW-0732">Signal</keyword>
<accession>A0A2N5DNJ2</accession>
<name>A0A2N5DNJ2_9CAUL</name>
<comment type="caution">
    <text evidence="3">The sequence shown here is derived from an EMBL/GenBank/DDBJ whole genome shotgun (WGS) entry which is preliminary data.</text>
</comment>
<evidence type="ECO:0000256" key="2">
    <source>
        <dbReference type="SAM" id="SignalP"/>
    </source>
</evidence>
<feature type="chain" id="PRO_5014723666" description="Secreted protein" evidence="2">
    <location>
        <begin position="23"/>
        <end position="109"/>
    </location>
</feature>
<evidence type="ECO:0000313" key="3">
    <source>
        <dbReference type="EMBL" id="PLR27624.1"/>
    </source>
</evidence>
<dbReference type="EMBL" id="PJRS01000012">
    <property type="protein sequence ID" value="PLR27624.1"/>
    <property type="molecule type" value="Genomic_DNA"/>
</dbReference>
<dbReference type="OrthoDB" id="7190653at2"/>